<protein>
    <submittedName>
        <fullName evidence="1">Uncharacterized protein</fullName>
    </submittedName>
</protein>
<dbReference type="Proteomes" id="UP001203512">
    <property type="component" value="Unassembled WGS sequence"/>
</dbReference>
<organism evidence="1 2">
    <name type="scientific">Sphingobium agri</name>
    <dbReference type="NCBI Taxonomy" id="2933566"/>
    <lineage>
        <taxon>Bacteria</taxon>
        <taxon>Pseudomonadati</taxon>
        <taxon>Pseudomonadota</taxon>
        <taxon>Alphaproteobacteria</taxon>
        <taxon>Sphingomonadales</taxon>
        <taxon>Sphingomonadaceae</taxon>
        <taxon>Sphingobium</taxon>
    </lineage>
</organism>
<proteinExistence type="predicted"/>
<dbReference type="EMBL" id="JALKHS010000021">
    <property type="protein sequence ID" value="MCK0533417.1"/>
    <property type="molecule type" value="Genomic_DNA"/>
</dbReference>
<evidence type="ECO:0000313" key="1">
    <source>
        <dbReference type="EMBL" id="MCK0533417.1"/>
    </source>
</evidence>
<keyword evidence="2" id="KW-1185">Reference proteome</keyword>
<gene>
    <name evidence="1" type="ORF">MU848_17645</name>
</gene>
<sequence length="62" mass="6978">MMDAQRFLPSSELYRRARKVEQLARVVMDCTNPGCALRDVVRATKIMTEIRAIVGEADAPRA</sequence>
<evidence type="ECO:0000313" key="2">
    <source>
        <dbReference type="Proteomes" id="UP001203512"/>
    </source>
</evidence>
<accession>A0ABT0E227</accession>
<name>A0ABT0E227_9SPHN</name>
<reference evidence="1 2" key="1">
    <citation type="submission" date="2022-04" db="EMBL/GenBank/DDBJ databases">
        <authorList>
            <person name="Huq M.A."/>
        </authorList>
    </citation>
    <scope>NUCLEOTIDE SEQUENCE [LARGE SCALE GENOMIC DNA]</scope>
    <source>
        <strain evidence="1 2">MAH-33</strain>
    </source>
</reference>
<comment type="caution">
    <text evidence="1">The sequence shown here is derived from an EMBL/GenBank/DDBJ whole genome shotgun (WGS) entry which is preliminary data.</text>
</comment>